<evidence type="ECO:0000313" key="1">
    <source>
        <dbReference type="EMBL" id="STQ80792.1"/>
    </source>
</evidence>
<name>A0A377PL14_HAFAL</name>
<dbReference type="EMBL" id="UGHP01000001">
    <property type="protein sequence ID" value="STQ80792.1"/>
    <property type="molecule type" value="Genomic_DNA"/>
</dbReference>
<evidence type="ECO:0000313" key="2">
    <source>
        <dbReference type="Proteomes" id="UP000254821"/>
    </source>
</evidence>
<sequence>MDGACRLGAEMASRIKARECRDHALVVSARTPSPMQQ</sequence>
<reference evidence="1 2" key="1">
    <citation type="submission" date="2018-06" db="EMBL/GenBank/DDBJ databases">
        <authorList>
            <consortium name="Pathogen Informatics"/>
            <person name="Doyle S."/>
        </authorList>
    </citation>
    <scope>NUCLEOTIDE SEQUENCE [LARGE SCALE GENOMIC DNA]</scope>
    <source>
        <strain evidence="1 2">NCTC8105</strain>
    </source>
</reference>
<organism evidence="1 2">
    <name type="scientific">Hafnia alvei</name>
    <dbReference type="NCBI Taxonomy" id="569"/>
    <lineage>
        <taxon>Bacteria</taxon>
        <taxon>Pseudomonadati</taxon>
        <taxon>Pseudomonadota</taxon>
        <taxon>Gammaproteobacteria</taxon>
        <taxon>Enterobacterales</taxon>
        <taxon>Hafniaceae</taxon>
        <taxon>Hafnia</taxon>
    </lineage>
</organism>
<dbReference type="AlphaFoldDB" id="A0A377PL14"/>
<dbReference type="Proteomes" id="UP000254821">
    <property type="component" value="Unassembled WGS sequence"/>
</dbReference>
<accession>A0A377PL14</accession>
<gene>
    <name evidence="1" type="ORF">NCTC8105_02919</name>
</gene>
<proteinExistence type="predicted"/>
<protein>
    <submittedName>
        <fullName evidence="1">Uncharacterized protein</fullName>
    </submittedName>
</protein>